<sequence length="235" mass="25062">MLAQRYPAAYDGIAAGAPALDFPKLGASIFWPQQQMNMMGEYPHMCEMDAITQAAITTCDGLDGVIDGIISDEKACLSVFDPLQLVGTSINCSETSTNLEIGPAAAAVVKEAWRGLTTAAGDHTWPGLNPGADLTGLRSYQAGIAATNCTGETCIAQPNTLGSQWLQLFVAKDPNFEVGNLTHEEFDSLVQAGIQEYQYLLGTNDANLSKFRDAGGKMLTFHGLVSHHPRPTRGV</sequence>
<evidence type="ECO:0000313" key="1">
    <source>
        <dbReference type="EMBL" id="KAI9899738.1"/>
    </source>
</evidence>
<dbReference type="Proteomes" id="UP001163324">
    <property type="component" value="Chromosome 5"/>
</dbReference>
<organism evidence="1 2">
    <name type="scientific">Trichothecium roseum</name>
    <dbReference type="NCBI Taxonomy" id="47278"/>
    <lineage>
        <taxon>Eukaryota</taxon>
        <taxon>Fungi</taxon>
        <taxon>Dikarya</taxon>
        <taxon>Ascomycota</taxon>
        <taxon>Pezizomycotina</taxon>
        <taxon>Sordariomycetes</taxon>
        <taxon>Hypocreomycetidae</taxon>
        <taxon>Hypocreales</taxon>
        <taxon>Hypocreales incertae sedis</taxon>
        <taxon>Trichothecium</taxon>
    </lineage>
</organism>
<name>A0ACC0UZZ8_9HYPO</name>
<protein>
    <submittedName>
        <fullName evidence="1">Uncharacterized protein</fullName>
    </submittedName>
</protein>
<proteinExistence type="predicted"/>
<gene>
    <name evidence="1" type="ORF">N3K66_006199</name>
</gene>
<keyword evidence="2" id="KW-1185">Reference proteome</keyword>
<reference evidence="1" key="1">
    <citation type="submission" date="2022-10" db="EMBL/GenBank/DDBJ databases">
        <title>Complete Genome of Trichothecium roseum strain YXFP-22015, a Plant Pathogen Isolated from Citrus.</title>
        <authorList>
            <person name="Wang Y."/>
            <person name="Zhu L."/>
        </authorList>
    </citation>
    <scope>NUCLEOTIDE SEQUENCE</scope>
    <source>
        <strain evidence="1">YXFP-22015</strain>
    </source>
</reference>
<accession>A0ACC0UZZ8</accession>
<dbReference type="EMBL" id="CM047944">
    <property type="protein sequence ID" value="KAI9899738.1"/>
    <property type="molecule type" value="Genomic_DNA"/>
</dbReference>
<comment type="caution">
    <text evidence="1">The sequence shown here is derived from an EMBL/GenBank/DDBJ whole genome shotgun (WGS) entry which is preliminary data.</text>
</comment>
<evidence type="ECO:0000313" key="2">
    <source>
        <dbReference type="Proteomes" id="UP001163324"/>
    </source>
</evidence>